<dbReference type="GO" id="GO:0005615">
    <property type="term" value="C:extracellular space"/>
    <property type="evidence" value="ECO:0007669"/>
    <property type="project" value="TreeGrafter"/>
</dbReference>
<gene>
    <name evidence="14" type="primary">CLUL1</name>
</gene>
<evidence type="ECO:0000259" key="12">
    <source>
        <dbReference type="SMART" id="SM00035"/>
    </source>
</evidence>
<protein>
    <recommendedName>
        <fullName evidence="8">Clusterin-like protein 1</fullName>
    </recommendedName>
</protein>
<evidence type="ECO:0000313" key="14">
    <source>
        <dbReference type="RefSeq" id="XP_039234991.1"/>
    </source>
</evidence>
<evidence type="ECO:0000256" key="3">
    <source>
        <dbReference type="ARBA" id="ARBA00022525"/>
    </source>
</evidence>
<reference evidence="14" key="1">
    <citation type="submission" date="2025-08" db="UniProtKB">
        <authorList>
            <consortium name="RefSeq"/>
        </authorList>
    </citation>
    <scope>IDENTIFICATION</scope>
    <source>
        <tissue evidence="14">Muscle</tissue>
    </source>
</reference>
<evidence type="ECO:0000313" key="13">
    <source>
        <dbReference type="Proteomes" id="UP000504627"/>
    </source>
</evidence>
<evidence type="ECO:0000256" key="6">
    <source>
        <dbReference type="ARBA" id="ARBA00023157"/>
    </source>
</evidence>
<evidence type="ECO:0000256" key="10">
    <source>
        <dbReference type="SAM" id="SignalP"/>
    </source>
</evidence>
<dbReference type="GeneID" id="113993277"/>
<keyword evidence="7" id="KW-0325">Glycoprotein</keyword>
<dbReference type="SMART" id="SM00030">
    <property type="entry name" value="CLb"/>
    <property type="match status" value="1"/>
</dbReference>
<accession>A0A7R5K1R9</accession>
<evidence type="ECO:0000259" key="11">
    <source>
        <dbReference type="SMART" id="SM00030"/>
    </source>
</evidence>
<feature type="domain" description="Clusterin N-terminal" evidence="11">
    <location>
        <begin position="25"/>
        <end position="302"/>
    </location>
</feature>
<feature type="chain" id="PRO_5030699436" description="Clusterin-like protein 1" evidence="10">
    <location>
        <begin position="20"/>
        <end position="530"/>
    </location>
</feature>
<keyword evidence="6" id="KW-1015">Disulfide bond</keyword>
<dbReference type="SMART" id="SM00035">
    <property type="entry name" value="CLa"/>
    <property type="match status" value="1"/>
</dbReference>
<feature type="coiled-coil region" evidence="9">
    <location>
        <begin position="76"/>
        <end position="110"/>
    </location>
</feature>
<dbReference type="GO" id="GO:0005634">
    <property type="term" value="C:nucleus"/>
    <property type="evidence" value="ECO:0007669"/>
    <property type="project" value="TreeGrafter"/>
</dbReference>
<feature type="signal peptide" evidence="10">
    <location>
        <begin position="1"/>
        <end position="19"/>
    </location>
</feature>
<keyword evidence="3" id="KW-0964">Secreted</keyword>
<dbReference type="PANTHER" id="PTHR10970">
    <property type="entry name" value="CLUSTERIN"/>
    <property type="match status" value="1"/>
</dbReference>
<organism evidence="13 14">
    <name type="scientific">Pipra filicauda</name>
    <name type="common">Wire-tailed manakin</name>
    <dbReference type="NCBI Taxonomy" id="649802"/>
    <lineage>
        <taxon>Eukaryota</taxon>
        <taxon>Metazoa</taxon>
        <taxon>Chordata</taxon>
        <taxon>Craniata</taxon>
        <taxon>Vertebrata</taxon>
        <taxon>Euteleostomi</taxon>
        <taxon>Archelosauria</taxon>
        <taxon>Archosauria</taxon>
        <taxon>Dinosauria</taxon>
        <taxon>Saurischia</taxon>
        <taxon>Theropoda</taxon>
        <taxon>Coelurosauria</taxon>
        <taxon>Aves</taxon>
        <taxon>Neognathae</taxon>
        <taxon>Neoaves</taxon>
        <taxon>Telluraves</taxon>
        <taxon>Australaves</taxon>
        <taxon>Passeriformes</taxon>
        <taxon>Pipridae</taxon>
        <taxon>Pipra</taxon>
    </lineage>
</organism>
<name>A0A7R5K1R9_9PASS</name>
<comment type="similarity">
    <text evidence="2">Belongs to the clusterin family.</text>
</comment>
<evidence type="ECO:0000256" key="5">
    <source>
        <dbReference type="ARBA" id="ARBA00023054"/>
    </source>
</evidence>
<evidence type="ECO:0000256" key="4">
    <source>
        <dbReference type="ARBA" id="ARBA00022729"/>
    </source>
</evidence>
<dbReference type="InterPro" id="IPR000753">
    <property type="entry name" value="Clusterin-like"/>
</dbReference>
<comment type="subcellular location">
    <subcellularLocation>
        <location evidence="1">Secreted</location>
    </subcellularLocation>
</comment>
<feature type="domain" description="Clusterin C-terminal" evidence="12">
    <location>
        <begin position="306"/>
        <end position="527"/>
    </location>
</feature>
<keyword evidence="5 9" id="KW-0175">Coiled coil</keyword>
<dbReference type="RefSeq" id="XP_039234991.1">
    <property type="nucleotide sequence ID" value="XM_039379057.1"/>
</dbReference>
<evidence type="ECO:0000256" key="7">
    <source>
        <dbReference type="ARBA" id="ARBA00023180"/>
    </source>
</evidence>
<evidence type="ECO:0000256" key="1">
    <source>
        <dbReference type="ARBA" id="ARBA00004613"/>
    </source>
</evidence>
<dbReference type="InterPro" id="IPR016014">
    <property type="entry name" value="Clusterin_N"/>
</dbReference>
<evidence type="ECO:0000256" key="8">
    <source>
        <dbReference type="ARBA" id="ARBA00039843"/>
    </source>
</evidence>
<dbReference type="Pfam" id="PF01093">
    <property type="entry name" value="Clusterin"/>
    <property type="match status" value="2"/>
</dbReference>
<evidence type="ECO:0000256" key="9">
    <source>
        <dbReference type="SAM" id="Coils"/>
    </source>
</evidence>
<keyword evidence="13" id="KW-1185">Reference proteome</keyword>
<dbReference type="GO" id="GO:0051787">
    <property type="term" value="F:misfolded protein binding"/>
    <property type="evidence" value="ECO:0007669"/>
    <property type="project" value="TreeGrafter"/>
</dbReference>
<dbReference type="InterPro" id="IPR016015">
    <property type="entry name" value="Clusterin_C"/>
</dbReference>
<dbReference type="InParanoid" id="A0A7R5K1R9"/>
<keyword evidence="4 10" id="KW-0732">Signal</keyword>
<dbReference type="PANTHER" id="PTHR10970:SF2">
    <property type="entry name" value="CLUSTERIN-LIKE PROTEIN 1"/>
    <property type="match status" value="1"/>
</dbReference>
<dbReference type="Proteomes" id="UP000504627">
    <property type="component" value="Unplaced"/>
</dbReference>
<proteinExistence type="inferred from homology"/>
<dbReference type="AlphaFoldDB" id="A0A7R5K1R9"/>
<evidence type="ECO:0000256" key="2">
    <source>
        <dbReference type="ARBA" id="ARBA00010069"/>
    </source>
</evidence>
<sequence>MKSSWIFIIYMLWLNGHQCAPTKQEEMNLRENLKQLSEVGEKYVDEEVKKALIGIKQMKIMMERNEDKHIDLMKTLKKSSEEKQQALRLMDEVKARLEEEERQCQVALKNLWDECESCLESTCMRYYTTCKRGVSTFKRKFAEGRKDLPIGESGQAFYKSWQEQSPSVPYTAHKYTEMHLASFQDKVQIVCWKKSECRYFEPPQIKGQLVEDFLRKIPPLIFTFHEDQGKDIQFNEKSEKEDTQLVKMEDLFSQLLSDVGSIFDRSFIFFKHMQKEFDQSFQTYFMSDLDLNESPSMAALPEDTTRNDSSQKGWAMPGFLQIVFDFSRTVFEGVSEVITDVFDEYRDYRRDLPEQTKDPDRSGMFSKIVPGHQRPQCRELRENSSGCPQFHDRCQKCQDNLLHDCPNVPELHIKFDEAFKLVNLSGEQYEQILQVVRHHTEDTSYLLTKMKERFGWVSELSNMTIGPESIFNIVKVVPGDPSSKNETVVDVNILTSPTFTIKVPPNLDPESAEFIEYVAGKALQLYKQNF</sequence>
<dbReference type="CTD" id="27098"/>